<dbReference type="RefSeq" id="WP_163940729.1">
    <property type="nucleotide sequence ID" value="NZ_JAAIKC010000001.1"/>
</dbReference>
<sequence length="335" mass="39347">MVTFQELEDALFKGCKYVINEFANSENNKDVYAFNLYADEHNSFYIYINTEDSFRNYVDRHYSSYSEKRKQEVKYNQGDFTYQLYPSDMGISQEIIEECEEIASDVQDVDHLEDLSDKDIPVIAYEKRIFNDGFFLAALNATKRLGTTSELNSLDKSNNFIYYAATGNDYVDYSLMMRKTIEPDLFYTCFPELKDKDKQFEIHLDSINRKNVKEILNYWEEALQGEFNEGSPYKYIKTEYQVFEKLGKIGRDLAIECISRLSVVINEDLNNQSNRNKVEIYLKSLEFLEMDEDLRSKISDLEKLVDIACYDDFLKDFMIGVHKNMSALLENKSLN</sequence>
<protein>
    <submittedName>
        <fullName evidence="1">DUF4303 domain-containing protein</fullName>
    </submittedName>
</protein>
<name>A0A6G3ZRY0_9BACL</name>
<proteinExistence type="predicted"/>
<reference evidence="1" key="1">
    <citation type="submission" date="2020-02" db="EMBL/GenBank/DDBJ databases">
        <authorList>
            <person name="Shen X.-R."/>
            <person name="Zhang Y.-X."/>
        </authorList>
    </citation>
    <scope>NUCLEOTIDE SEQUENCE</scope>
    <source>
        <strain evidence="1">SYP-B3998</strain>
    </source>
</reference>
<dbReference type="AlphaFoldDB" id="A0A6G3ZRY0"/>
<comment type="caution">
    <text evidence="1">The sequence shown here is derived from an EMBL/GenBank/DDBJ whole genome shotgun (WGS) entry which is preliminary data.</text>
</comment>
<dbReference type="EMBL" id="JAAIKC010000001">
    <property type="protein sequence ID" value="NEW04875.1"/>
    <property type="molecule type" value="Genomic_DNA"/>
</dbReference>
<gene>
    <name evidence="1" type="ORF">GK047_02430</name>
</gene>
<evidence type="ECO:0000313" key="1">
    <source>
        <dbReference type="EMBL" id="NEW04875.1"/>
    </source>
</evidence>
<accession>A0A6G3ZRY0</accession>
<organism evidence="1">
    <name type="scientific">Paenibacillus sp. SYP-B3998</name>
    <dbReference type="NCBI Taxonomy" id="2678564"/>
    <lineage>
        <taxon>Bacteria</taxon>
        <taxon>Bacillati</taxon>
        <taxon>Bacillota</taxon>
        <taxon>Bacilli</taxon>
        <taxon>Bacillales</taxon>
        <taxon>Paenibacillaceae</taxon>
        <taxon>Paenibacillus</taxon>
    </lineage>
</organism>